<evidence type="ECO:0000313" key="2">
    <source>
        <dbReference type="Proteomes" id="UP000477951"/>
    </source>
</evidence>
<organism evidence="1 2">
    <name type="scientific">Agrobacterium vitis</name>
    <name type="common">Rhizobium vitis</name>
    <dbReference type="NCBI Taxonomy" id="373"/>
    <lineage>
        <taxon>Bacteria</taxon>
        <taxon>Pseudomonadati</taxon>
        <taxon>Pseudomonadota</taxon>
        <taxon>Alphaproteobacteria</taxon>
        <taxon>Hyphomicrobiales</taxon>
        <taxon>Rhizobiaceae</taxon>
        <taxon>Rhizobium/Agrobacterium group</taxon>
        <taxon>Agrobacterium</taxon>
    </lineage>
</organism>
<dbReference type="RefSeq" id="WP_156614537.1">
    <property type="nucleotide sequence ID" value="NZ_WPHR01000005.1"/>
</dbReference>
<dbReference type="Proteomes" id="UP000477951">
    <property type="component" value="Unassembled WGS sequence"/>
</dbReference>
<accession>A0A6L6VHQ5</accession>
<name>A0A6L6VHQ5_AGRVI</name>
<protein>
    <submittedName>
        <fullName evidence="1">Uncharacterized protein</fullName>
    </submittedName>
</protein>
<dbReference type="AlphaFoldDB" id="A0A6L6VHQ5"/>
<proteinExistence type="predicted"/>
<evidence type="ECO:0000313" key="1">
    <source>
        <dbReference type="EMBL" id="MUZ72952.1"/>
    </source>
</evidence>
<gene>
    <name evidence="1" type="ORF">GOZ90_09680</name>
</gene>
<sequence length="205" mass="22791">MSAGKVISIREETPAHRSLDDRIADVFVTNPTSDALTALLREVKEANTAAQMDSNEAEARALDPKLRPAEVDDARAKMQDADFRGKRMDAAAAQLQTLLDETKREEEAEGRRRAHAAAIAERDQLVKDLAAYEEHAKAIVGLLERVAASNAKLHMDEHAERIARGADLAWNVRHDERLPMLVTTTRLPKYRMDGSISGFMWPPQA</sequence>
<dbReference type="EMBL" id="WPHR01000005">
    <property type="protein sequence ID" value="MUZ72952.1"/>
    <property type="molecule type" value="Genomic_DNA"/>
</dbReference>
<comment type="caution">
    <text evidence="1">The sequence shown here is derived from an EMBL/GenBank/DDBJ whole genome shotgun (WGS) entry which is preliminary data.</text>
</comment>
<reference evidence="1 2" key="1">
    <citation type="submission" date="2019-12" db="EMBL/GenBank/DDBJ databases">
        <title>Whole-genome sequencing of Allorhizobium vitis.</title>
        <authorList>
            <person name="Gan H.M."/>
            <person name="Szegedi E."/>
            <person name="Burr T."/>
            <person name="Savka M.A."/>
        </authorList>
    </citation>
    <scope>NUCLEOTIDE SEQUENCE [LARGE SCALE GENOMIC DNA]</scope>
    <source>
        <strain evidence="1 2">CG516</strain>
    </source>
</reference>